<organism evidence="2 3">
    <name type="scientific">Rhizobium paranaense</name>
    <dbReference type="NCBI Taxonomy" id="1650438"/>
    <lineage>
        <taxon>Bacteria</taxon>
        <taxon>Pseudomonadati</taxon>
        <taxon>Pseudomonadota</taxon>
        <taxon>Alphaproteobacteria</taxon>
        <taxon>Hyphomicrobiales</taxon>
        <taxon>Rhizobiaceae</taxon>
        <taxon>Rhizobium/Agrobacterium group</taxon>
        <taxon>Rhizobium</taxon>
    </lineage>
</organism>
<accession>A0A7W8XTB7</accession>
<evidence type="ECO:0000313" key="2">
    <source>
        <dbReference type="EMBL" id="MBB5575234.1"/>
    </source>
</evidence>
<proteinExistence type="predicted"/>
<sequence>MIPKRFSDKIMLILGIRALPGKVRSGFPSGMRQTKGIERESDSVKR</sequence>
<evidence type="ECO:0000313" key="3">
    <source>
        <dbReference type="Proteomes" id="UP000549882"/>
    </source>
</evidence>
<reference evidence="2 3" key="1">
    <citation type="submission" date="2020-08" db="EMBL/GenBank/DDBJ databases">
        <title>Genomic Encyclopedia of Type Strains, Phase IV (KMG-V): Genome sequencing to study the core and pangenomes of soil and plant-associated prokaryotes.</title>
        <authorList>
            <person name="Whitman W."/>
        </authorList>
    </citation>
    <scope>NUCLEOTIDE SEQUENCE [LARGE SCALE GENOMIC DNA]</scope>
    <source>
        <strain evidence="2 3">SEMIA 4064</strain>
    </source>
</reference>
<dbReference type="EMBL" id="JACHBI010000007">
    <property type="protein sequence ID" value="MBB5575234.1"/>
    <property type="molecule type" value="Genomic_DNA"/>
</dbReference>
<name>A0A7W8XTB7_9HYPH</name>
<dbReference type="AlphaFoldDB" id="A0A7W8XTB7"/>
<keyword evidence="3" id="KW-1185">Reference proteome</keyword>
<dbReference type="Proteomes" id="UP000549882">
    <property type="component" value="Unassembled WGS sequence"/>
</dbReference>
<comment type="caution">
    <text evidence="2">The sequence shown here is derived from an EMBL/GenBank/DDBJ whole genome shotgun (WGS) entry which is preliminary data.</text>
</comment>
<feature type="compositionally biased region" description="Basic and acidic residues" evidence="1">
    <location>
        <begin position="35"/>
        <end position="46"/>
    </location>
</feature>
<feature type="region of interest" description="Disordered" evidence="1">
    <location>
        <begin position="25"/>
        <end position="46"/>
    </location>
</feature>
<gene>
    <name evidence="2" type="ORF">GGD50_003863</name>
</gene>
<protein>
    <submittedName>
        <fullName evidence="2">Uncharacterized protein</fullName>
    </submittedName>
</protein>
<evidence type="ECO:0000256" key="1">
    <source>
        <dbReference type="SAM" id="MobiDB-lite"/>
    </source>
</evidence>